<organism evidence="2 3">
    <name type="scientific">Oncorhynchus tshawytscha</name>
    <name type="common">Chinook salmon</name>
    <name type="synonym">Salmo tshawytscha</name>
    <dbReference type="NCBI Taxonomy" id="74940"/>
    <lineage>
        <taxon>Eukaryota</taxon>
        <taxon>Metazoa</taxon>
        <taxon>Chordata</taxon>
        <taxon>Craniata</taxon>
        <taxon>Vertebrata</taxon>
        <taxon>Euteleostomi</taxon>
        <taxon>Actinopterygii</taxon>
        <taxon>Neopterygii</taxon>
        <taxon>Teleostei</taxon>
        <taxon>Protacanthopterygii</taxon>
        <taxon>Salmoniformes</taxon>
        <taxon>Salmonidae</taxon>
        <taxon>Salmoninae</taxon>
        <taxon>Oncorhynchus</taxon>
    </lineage>
</organism>
<evidence type="ECO:0000313" key="2">
    <source>
        <dbReference type="Ensembl" id="ENSOTSP00005090621.1"/>
    </source>
</evidence>
<evidence type="ECO:0000313" key="3">
    <source>
        <dbReference type="Proteomes" id="UP000694402"/>
    </source>
</evidence>
<dbReference type="Proteomes" id="UP000694402">
    <property type="component" value="Unassembled WGS sequence"/>
</dbReference>
<protein>
    <submittedName>
        <fullName evidence="2">Uncharacterized protein</fullName>
    </submittedName>
</protein>
<dbReference type="AlphaFoldDB" id="A0A8C8MGM0"/>
<dbReference type="Ensembl" id="ENSOTST00005098356.2">
    <property type="protein sequence ID" value="ENSOTSP00005090621.1"/>
    <property type="gene ID" value="ENSOTSG00005042559.2"/>
</dbReference>
<keyword evidence="3" id="KW-1185">Reference proteome</keyword>
<reference evidence="2" key="1">
    <citation type="submission" date="2025-08" db="UniProtKB">
        <authorList>
            <consortium name="Ensembl"/>
        </authorList>
    </citation>
    <scope>IDENTIFICATION</scope>
</reference>
<sequence length="112" mass="12450">VVPVHRATKNSSPSHLPPHHQDCSLKTSVVVPAPKLQYFSFIACSPSSLEIGSPLVFSTFISMTDQNSLSHGSRLSLCSRYMMSSMFGRSNHNKTPFSHQWLPSLYSDQINN</sequence>
<evidence type="ECO:0000256" key="1">
    <source>
        <dbReference type="SAM" id="MobiDB-lite"/>
    </source>
</evidence>
<accession>A0A8C8MGM0</accession>
<proteinExistence type="predicted"/>
<reference evidence="2" key="2">
    <citation type="submission" date="2025-09" db="UniProtKB">
        <authorList>
            <consortium name="Ensembl"/>
        </authorList>
    </citation>
    <scope>IDENTIFICATION</scope>
</reference>
<feature type="region of interest" description="Disordered" evidence="1">
    <location>
        <begin position="1"/>
        <end position="21"/>
    </location>
</feature>
<name>A0A8C8MGM0_ONCTS</name>